<sequence>MDDIKYLYKDNYIKYASYVILDRAIPDVVDGLKPVQRRILHTLYKIHDGKLHKVANVAGQTMAYHPHGDAAIIDALVNMANKGFFLDCQGNFGNIYTGDPAAAARYIETRLSPLAKDTLFNPDLTETVSSYDGRNQEPVCLPAKVPVVLMQGASGIAVGMSTNILPHNFIELLQAEIAVLEGKDFEIYPDFITGGIMDVSEYDKGRGRLKLRAKIDIQDPKTLVISEICHGTTTESLIRSIDEAAKRGKIKIDSINDYTADKVEIEIKLPRGHYAQDLIDSLYAYTDCEVSINCMCMVIKDHLPWETTVDEILRLHAELLKGYLKKELELEKDRLLEKIFDKTLEQIFIENRLYKHLETVKSSDKLRSTVADSLKPFHEQLSRVPTKDDIEKLLQIPIRRISKFDMDKNQEEIAGLRKELARVEKDLKSIKQFTIKYLKELVSKYRDIYTRRTRVGEIQELDKRAIATKELKVGIDLKSGFVGTKVSGSETIEGTNFDKLLVLYQDGSYRVTNIPEKDYVHASNNKAVFVGLADKQTVFNVAYKDPKSHLCFAKRFIIKQFILDKEYRFFEEGMGLAYLSTEKEPILEVQLIPKIKQKISKVSFPFSDVLIKGVSARGVRVSSRGVKKIKAAK</sequence>
<dbReference type="STRING" id="716544.wcw_1561"/>
<dbReference type="Gene3D" id="3.30.1360.40">
    <property type="match status" value="1"/>
</dbReference>
<keyword evidence="3 6" id="KW-0799">Topoisomerase</keyword>
<dbReference type="Gene3D" id="3.90.199.10">
    <property type="entry name" value="Topoisomerase II, domain 5"/>
    <property type="match status" value="1"/>
</dbReference>
<dbReference type="OrthoDB" id="9806486at2"/>
<dbReference type="InterPro" id="IPR013760">
    <property type="entry name" value="Topo_IIA-like_dom_sf"/>
</dbReference>
<reference evidence="9 10" key="1">
    <citation type="journal article" date="2010" name="PLoS ONE">
        <title>The Waddlia genome: a window into chlamydial biology.</title>
        <authorList>
            <person name="Bertelli C."/>
            <person name="Collyn F."/>
            <person name="Croxatto A."/>
            <person name="Ruckert C."/>
            <person name="Polkinghorne A."/>
            <person name="Kebbi-Beghdadi C."/>
            <person name="Goesmann A."/>
            <person name="Vaughan L."/>
            <person name="Greub G."/>
        </authorList>
    </citation>
    <scope>NUCLEOTIDE SEQUENCE [LARGE SCALE GENOMIC DNA]</scope>
    <source>
        <strain evidence="10">ATCC VR-1470 / WSU 86-1044</strain>
    </source>
</reference>
<dbReference type="InterPro" id="IPR013758">
    <property type="entry name" value="Topo_IIA_A/C_ab"/>
</dbReference>
<dbReference type="GO" id="GO:0005737">
    <property type="term" value="C:cytoplasm"/>
    <property type="evidence" value="ECO:0007669"/>
    <property type="project" value="TreeGrafter"/>
</dbReference>
<comment type="similarity">
    <text evidence="2">Belongs to the type II topoisomerase GyrA/ParC subunit family.</text>
</comment>
<dbReference type="Pfam" id="PF00521">
    <property type="entry name" value="DNA_topoisoIV"/>
    <property type="match status" value="1"/>
</dbReference>
<dbReference type="GO" id="GO:0003677">
    <property type="term" value="F:DNA binding"/>
    <property type="evidence" value="ECO:0007669"/>
    <property type="project" value="UniProtKB-UniRule"/>
</dbReference>
<dbReference type="PANTHER" id="PTHR43493">
    <property type="entry name" value="DNA GYRASE/TOPOISOMERASE SUBUNIT A"/>
    <property type="match status" value="1"/>
</dbReference>
<dbReference type="PANTHER" id="PTHR43493:SF5">
    <property type="entry name" value="DNA GYRASE SUBUNIT A, CHLOROPLASTIC_MITOCHONDRIAL"/>
    <property type="match status" value="1"/>
</dbReference>
<dbReference type="RefSeq" id="WP_013182616.1">
    <property type="nucleotide sequence ID" value="NC_014225.1"/>
</dbReference>
<proteinExistence type="inferred from homology"/>
<dbReference type="GO" id="GO:0009330">
    <property type="term" value="C:DNA topoisomerase type II (double strand cut, ATP-hydrolyzing) complex"/>
    <property type="evidence" value="ECO:0007669"/>
    <property type="project" value="TreeGrafter"/>
</dbReference>
<evidence type="ECO:0000256" key="4">
    <source>
        <dbReference type="ARBA" id="ARBA00023125"/>
    </source>
</evidence>
<dbReference type="Proteomes" id="UP000001505">
    <property type="component" value="Chromosome"/>
</dbReference>
<feature type="coiled-coil region" evidence="7">
    <location>
        <begin position="406"/>
        <end position="433"/>
    </location>
</feature>
<organism evidence="9 10">
    <name type="scientific">Waddlia chondrophila (strain ATCC VR-1470 / WSU 86-1044)</name>
    <dbReference type="NCBI Taxonomy" id="716544"/>
    <lineage>
        <taxon>Bacteria</taxon>
        <taxon>Pseudomonadati</taxon>
        <taxon>Chlamydiota</taxon>
        <taxon>Chlamydiia</taxon>
        <taxon>Parachlamydiales</taxon>
        <taxon>Waddliaceae</taxon>
        <taxon>Waddlia</taxon>
    </lineage>
</organism>
<evidence type="ECO:0000256" key="5">
    <source>
        <dbReference type="ARBA" id="ARBA00023235"/>
    </source>
</evidence>
<feature type="domain" description="Topo IIA-type catalytic" evidence="8">
    <location>
        <begin position="25"/>
        <end position="471"/>
    </location>
</feature>
<keyword evidence="5 6" id="KW-0413">Isomerase</keyword>
<accession>D6YS64</accession>
<keyword evidence="10" id="KW-1185">Reference proteome</keyword>
<keyword evidence="7" id="KW-0175">Coiled coil</keyword>
<evidence type="ECO:0000256" key="1">
    <source>
        <dbReference type="ARBA" id="ARBA00000185"/>
    </source>
</evidence>
<dbReference type="InterPro" id="IPR002205">
    <property type="entry name" value="Topo_IIA_dom_A"/>
</dbReference>
<dbReference type="Gene3D" id="1.10.268.10">
    <property type="entry name" value="Topoisomerase, domain 3"/>
    <property type="match status" value="1"/>
</dbReference>
<dbReference type="KEGG" id="wch:wcw_1561"/>
<dbReference type="GO" id="GO:0006265">
    <property type="term" value="P:DNA topological change"/>
    <property type="evidence" value="ECO:0007669"/>
    <property type="project" value="UniProtKB-UniRule"/>
</dbReference>
<evidence type="ECO:0000256" key="3">
    <source>
        <dbReference type="ARBA" id="ARBA00023029"/>
    </source>
</evidence>
<dbReference type="GO" id="GO:0003918">
    <property type="term" value="F:DNA topoisomerase type II (double strand cut, ATP-hydrolyzing) activity"/>
    <property type="evidence" value="ECO:0007669"/>
    <property type="project" value="UniProtKB-EC"/>
</dbReference>
<comment type="catalytic activity">
    <reaction evidence="1 6">
        <text>ATP-dependent breakage, passage and rejoining of double-stranded DNA.</text>
        <dbReference type="EC" id="5.6.2.2"/>
    </reaction>
</comment>
<dbReference type="SMART" id="SM00434">
    <property type="entry name" value="TOP4c"/>
    <property type="match status" value="1"/>
</dbReference>
<dbReference type="InterPro" id="IPR013757">
    <property type="entry name" value="Topo_IIA_A_a_sf"/>
</dbReference>
<feature type="active site" description="O-(5'-phospho-DNA)-tyrosine intermediate" evidence="6">
    <location>
        <position position="106"/>
    </location>
</feature>
<evidence type="ECO:0000256" key="2">
    <source>
        <dbReference type="ARBA" id="ARBA00008263"/>
    </source>
</evidence>
<dbReference type="eggNOG" id="COG0188">
    <property type="taxonomic scope" value="Bacteria"/>
</dbReference>
<dbReference type="NCBIfam" id="NF007209">
    <property type="entry name" value="PRK09631.1"/>
    <property type="match status" value="1"/>
</dbReference>
<evidence type="ECO:0000313" key="10">
    <source>
        <dbReference type="Proteomes" id="UP000001505"/>
    </source>
</evidence>
<dbReference type="GO" id="GO:0005524">
    <property type="term" value="F:ATP binding"/>
    <property type="evidence" value="ECO:0007669"/>
    <property type="project" value="InterPro"/>
</dbReference>
<evidence type="ECO:0000256" key="7">
    <source>
        <dbReference type="SAM" id="Coils"/>
    </source>
</evidence>
<evidence type="ECO:0000256" key="6">
    <source>
        <dbReference type="PROSITE-ProRule" id="PRU01384"/>
    </source>
</evidence>
<dbReference type="AlphaFoldDB" id="D6YS64"/>
<name>D6YS64_WADCW</name>
<evidence type="ECO:0000259" key="8">
    <source>
        <dbReference type="PROSITE" id="PS52040"/>
    </source>
</evidence>
<dbReference type="SUPFAM" id="SSF56719">
    <property type="entry name" value="Type II DNA topoisomerase"/>
    <property type="match status" value="1"/>
</dbReference>
<dbReference type="InterPro" id="IPR050220">
    <property type="entry name" value="Type_II_DNA_Topoisomerases"/>
</dbReference>
<dbReference type="EC" id="5.99.1.-" evidence="9"/>
<dbReference type="HOGENOM" id="CLU_015760_0_0_0"/>
<dbReference type="EMBL" id="CP001928">
    <property type="protein sequence ID" value="ADI38909.1"/>
    <property type="molecule type" value="Genomic_DNA"/>
</dbReference>
<evidence type="ECO:0000313" key="9">
    <source>
        <dbReference type="EMBL" id="ADI38909.1"/>
    </source>
</evidence>
<protein>
    <submittedName>
        <fullName evidence="9">DNA topoisomerase IV, subunit A</fullName>
        <ecNumber evidence="9">5.99.1.-</ecNumber>
    </submittedName>
</protein>
<keyword evidence="4 6" id="KW-0238">DNA-binding</keyword>
<dbReference type="PROSITE" id="PS52040">
    <property type="entry name" value="TOPO_IIA"/>
    <property type="match status" value="1"/>
</dbReference>
<gene>
    <name evidence="9" type="primary">parC</name>
    <name evidence="9" type="ordered locus">wcw_1561</name>
</gene>